<evidence type="ECO:0000313" key="2">
    <source>
        <dbReference type="EMBL" id="ASB39263.1"/>
    </source>
</evidence>
<dbReference type="AlphaFoldDB" id="A0A1Z2XLG5"/>
<dbReference type="Proteomes" id="UP000196710">
    <property type="component" value="Chromosome"/>
</dbReference>
<dbReference type="KEGG" id="amur:ADH66_00475"/>
<sequence>MKGNTAKTALCGMVSALSLALMMFEGLVQVASIAMPALAGCLLIPIVAEAGLKWAFGSYGATAALCLLLTPDKEAALIYLLFFGYYPALFAVLGKIKNAAARWGAKLLVFNGAAVGEALLATYVLGIPWEDIPFLPMPWGAVALLLMANVVFVLYEFTLAGLIREYFRRVHGKLSKYFK</sequence>
<evidence type="ECO:0000256" key="1">
    <source>
        <dbReference type="SAM" id="Phobius"/>
    </source>
</evidence>
<name>A0A1Z2XLG5_9FIRM</name>
<evidence type="ECO:0008006" key="6">
    <source>
        <dbReference type="Google" id="ProtNLM"/>
    </source>
</evidence>
<reference evidence="2" key="1">
    <citation type="journal article" date="2017" name="Genome Announc.">
        <title>High-Quality Whole-Genome Sequences of the Oligo-Mouse-Microbiota Bacterial Community.</title>
        <authorList>
            <person name="Garzetti D."/>
            <person name="Brugiroux S."/>
            <person name="Bunk B."/>
            <person name="Pukall R."/>
            <person name="McCoy K.D."/>
            <person name="Macpherson A.J."/>
            <person name="Stecher B."/>
        </authorList>
    </citation>
    <scope>NUCLEOTIDE SEQUENCE</scope>
    <source>
        <strain evidence="2">KB18</strain>
    </source>
</reference>
<feature type="transmembrane region" description="Helical" evidence="1">
    <location>
        <begin position="108"/>
        <end position="129"/>
    </location>
</feature>
<accession>A0A1Z2XLG5</accession>
<organism evidence="3 5">
    <name type="scientific">Acutalibacter muris</name>
    <dbReference type="NCBI Taxonomy" id="1796620"/>
    <lineage>
        <taxon>Bacteria</taxon>
        <taxon>Bacillati</taxon>
        <taxon>Bacillota</taxon>
        <taxon>Clostridia</taxon>
        <taxon>Eubacteriales</taxon>
        <taxon>Acutalibacteraceae</taxon>
        <taxon>Acutalibacter</taxon>
    </lineage>
</organism>
<keyword evidence="1" id="KW-1133">Transmembrane helix</keyword>
<keyword evidence="4" id="KW-1185">Reference proteome</keyword>
<dbReference type="EMBL" id="CP065321">
    <property type="protein sequence ID" value="QQR28551.1"/>
    <property type="molecule type" value="Genomic_DNA"/>
</dbReference>
<evidence type="ECO:0000313" key="5">
    <source>
        <dbReference type="Proteomes" id="UP000596035"/>
    </source>
</evidence>
<reference evidence="3 5" key="3">
    <citation type="submission" date="2020-11" db="EMBL/GenBank/DDBJ databases">
        <title>Closed and high quality bacterial genomes of the OMM12 community.</title>
        <authorList>
            <person name="Marbouty M."/>
            <person name="Lamy-Besnier Q."/>
            <person name="Debarbieux L."/>
            <person name="Koszul R."/>
        </authorList>
    </citation>
    <scope>NUCLEOTIDE SEQUENCE [LARGE SCALE GENOMIC DNA]</scope>
    <source>
        <strain evidence="3 5">KB18</strain>
    </source>
</reference>
<gene>
    <name evidence="2" type="ORF">ADH66_00475</name>
    <name evidence="3" type="ORF">I5Q82_10470</name>
</gene>
<dbReference type="RefSeq" id="WP_066537104.1">
    <property type="nucleotide sequence ID" value="NZ_CAPVCI010000001.1"/>
</dbReference>
<keyword evidence="1" id="KW-0812">Transmembrane</keyword>
<feature type="transmembrane region" description="Helical" evidence="1">
    <location>
        <begin position="141"/>
        <end position="163"/>
    </location>
</feature>
<dbReference type="Proteomes" id="UP000596035">
    <property type="component" value="Chromosome"/>
</dbReference>
<proteinExistence type="predicted"/>
<reference evidence="4" key="2">
    <citation type="submission" date="2017-05" db="EMBL/GenBank/DDBJ databases">
        <title>Improved OligoMM genomes.</title>
        <authorList>
            <person name="Garzetti D."/>
        </authorList>
    </citation>
    <scope>NUCLEOTIDE SEQUENCE [LARGE SCALE GENOMIC DNA]</scope>
    <source>
        <strain evidence="4">KB18</strain>
    </source>
</reference>
<dbReference type="EMBL" id="CP021422">
    <property type="protein sequence ID" value="ASB39263.1"/>
    <property type="molecule type" value="Genomic_DNA"/>
</dbReference>
<evidence type="ECO:0000313" key="4">
    <source>
        <dbReference type="Proteomes" id="UP000196710"/>
    </source>
</evidence>
<evidence type="ECO:0000313" key="3">
    <source>
        <dbReference type="EMBL" id="QQR28551.1"/>
    </source>
</evidence>
<keyword evidence="1" id="KW-0472">Membrane</keyword>
<feature type="transmembrane region" description="Helical" evidence="1">
    <location>
        <begin position="77"/>
        <end position="96"/>
    </location>
</feature>
<protein>
    <recommendedName>
        <fullName evidence="6">Proton-coupled thiamine transporter YuaJ</fullName>
    </recommendedName>
</protein>